<reference evidence="9" key="1">
    <citation type="journal article" date="2011" name="J. Bacteriol.">
        <title>Genome sequences of eight morphologically diverse alphaproteobacteria.</title>
        <authorList>
            <consortium name="US DOE Joint Genome Institute"/>
            <person name="Brown P.J."/>
            <person name="Kysela D.T."/>
            <person name="Buechlein A."/>
            <person name="Hemmerich C."/>
            <person name="Brun Y.V."/>
        </authorList>
    </citation>
    <scope>NUCLEOTIDE SEQUENCE [LARGE SCALE GENOMIC DNA]</scope>
    <source>
        <strain evidence="9">ATCC 17100 / ATH 3.1.1 / DSM 162 / LMG 4299</strain>
    </source>
</reference>
<dbReference type="RefSeq" id="WP_013418176.1">
    <property type="nucleotide sequence ID" value="NC_014664.1"/>
</dbReference>
<dbReference type="FunFam" id="2.40.30.170:FF:000010">
    <property type="entry name" value="Efflux RND transporter periplasmic adaptor subunit"/>
    <property type="match status" value="1"/>
</dbReference>
<dbReference type="Proteomes" id="UP000001399">
    <property type="component" value="Chromosome"/>
</dbReference>
<evidence type="ECO:0000256" key="3">
    <source>
        <dbReference type="ARBA" id="ARBA00022448"/>
    </source>
</evidence>
<dbReference type="eggNOG" id="COG0845">
    <property type="taxonomic scope" value="Bacteria"/>
</dbReference>
<dbReference type="Gene3D" id="1.10.287.470">
    <property type="entry name" value="Helix hairpin bin"/>
    <property type="match status" value="1"/>
</dbReference>
<evidence type="ECO:0000259" key="5">
    <source>
        <dbReference type="Pfam" id="PF25917"/>
    </source>
</evidence>
<dbReference type="EMBL" id="CP002292">
    <property type="protein sequence ID" value="ADP69772.1"/>
    <property type="molecule type" value="Genomic_DNA"/>
</dbReference>
<evidence type="ECO:0000259" key="6">
    <source>
        <dbReference type="Pfam" id="PF25954"/>
    </source>
</evidence>
<dbReference type="Pfam" id="PF25917">
    <property type="entry name" value="BSH_RND"/>
    <property type="match status" value="1"/>
</dbReference>
<evidence type="ECO:0000256" key="4">
    <source>
        <dbReference type="SAM" id="Phobius"/>
    </source>
</evidence>
<sequence>MVDLQSRSFFAKSVSVHILALAILTTVFSGVYAWRSMRLQSSGPQALPPIEVEAWTVEPKAVPQELDAIGSLSSVNEVTIAPEVAGRVIAIDFEAGVEVAAGAELLRLYDAPERADLETAKAKLEFARLQFDRAQELAPKGAESRQMLQQRAAELAQGEAAVRLAEARLTQRTIRAPFAGRLGVRRVNLGQYVNAGEPLVTLTALDRLYVNFTLPQQELSKLANGGKVSVRTDAWPERDFEARINAIEPVVAAETRNISVQATLGNADGALRPGLYVTAKVILPPRARAILVPVTAVVTGPSGDTAYVVRGGKVEIVPVETGRRFGPHVVVERGLKGGDVVITTGQLRLQPGAAITLATTMAKK</sequence>
<dbReference type="NCBIfam" id="TIGR01730">
    <property type="entry name" value="RND_mfp"/>
    <property type="match status" value="1"/>
</dbReference>
<dbReference type="Gene3D" id="2.40.50.100">
    <property type="match status" value="1"/>
</dbReference>
<feature type="domain" description="Multidrug resistance protein MdtA-like C-terminal permuted SH3" evidence="7">
    <location>
        <begin position="289"/>
        <end position="345"/>
    </location>
</feature>
<dbReference type="AlphaFoldDB" id="E3HYN1"/>
<name>E3HYN1_RHOVT</name>
<comment type="subcellular location">
    <subcellularLocation>
        <location evidence="1">Cell envelope</location>
    </subcellularLocation>
</comment>
<dbReference type="KEGG" id="rva:Rvan_0490"/>
<dbReference type="GO" id="GO:0015562">
    <property type="term" value="F:efflux transmembrane transporter activity"/>
    <property type="evidence" value="ECO:0007669"/>
    <property type="project" value="TreeGrafter"/>
</dbReference>
<dbReference type="InterPro" id="IPR058625">
    <property type="entry name" value="MdtA-like_BSH"/>
</dbReference>
<dbReference type="InterPro" id="IPR058792">
    <property type="entry name" value="Beta-barrel_RND_2"/>
</dbReference>
<evidence type="ECO:0000256" key="1">
    <source>
        <dbReference type="ARBA" id="ARBA00004196"/>
    </source>
</evidence>
<evidence type="ECO:0000256" key="2">
    <source>
        <dbReference type="ARBA" id="ARBA00009477"/>
    </source>
</evidence>
<keyword evidence="4" id="KW-1133">Transmembrane helix</keyword>
<dbReference type="Gene3D" id="2.40.420.20">
    <property type="match status" value="1"/>
</dbReference>
<dbReference type="SUPFAM" id="SSF111369">
    <property type="entry name" value="HlyD-like secretion proteins"/>
    <property type="match status" value="1"/>
</dbReference>
<feature type="domain" description="CusB-like beta-barrel" evidence="6">
    <location>
        <begin position="209"/>
        <end position="281"/>
    </location>
</feature>
<dbReference type="Gene3D" id="2.40.30.170">
    <property type="match status" value="1"/>
</dbReference>
<gene>
    <name evidence="8" type="ordered locus">Rvan_0490</name>
</gene>
<dbReference type="Pfam" id="PF25967">
    <property type="entry name" value="RND-MFP_C"/>
    <property type="match status" value="1"/>
</dbReference>
<evidence type="ECO:0000259" key="7">
    <source>
        <dbReference type="Pfam" id="PF25967"/>
    </source>
</evidence>
<keyword evidence="9" id="KW-1185">Reference proteome</keyword>
<dbReference type="STRING" id="648757.Rvan_0490"/>
<feature type="transmembrane region" description="Helical" evidence="4">
    <location>
        <begin position="14"/>
        <end position="34"/>
    </location>
</feature>
<dbReference type="PANTHER" id="PTHR30469">
    <property type="entry name" value="MULTIDRUG RESISTANCE PROTEIN MDTA"/>
    <property type="match status" value="1"/>
</dbReference>
<dbReference type="PANTHER" id="PTHR30469:SF29">
    <property type="entry name" value="BLR2860 PROTEIN"/>
    <property type="match status" value="1"/>
</dbReference>
<keyword evidence="4" id="KW-0812">Transmembrane</keyword>
<proteinExistence type="inferred from homology"/>
<feature type="domain" description="Multidrug resistance protein MdtA-like barrel-sandwich hybrid" evidence="5">
    <location>
        <begin position="76"/>
        <end position="202"/>
    </location>
</feature>
<comment type="similarity">
    <text evidence="2">Belongs to the membrane fusion protein (MFP) (TC 8.A.1) family.</text>
</comment>
<dbReference type="InterPro" id="IPR006143">
    <property type="entry name" value="RND_pump_MFP"/>
</dbReference>
<dbReference type="GO" id="GO:1990281">
    <property type="term" value="C:efflux pump complex"/>
    <property type="evidence" value="ECO:0007669"/>
    <property type="project" value="TreeGrafter"/>
</dbReference>
<dbReference type="InterPro" id="IPR058627">
    <property type="entry name" value="MdtA-like_C"/>
</dbReference>
<accession>E3HYN1</accession>
<keyword evidence="3" id="KW-0813">Transport</keyword>
<keyword evidence="4" id="KW-0472">Membrane</keyword>
<dbReference type="Pfam" id="PF25954">
    <property type="entry name" value="Beta-barrel_RND_2"/>
    <property type="match status" value="1"/>
</dbReference>
<evidence type="ECO:0000313" key="9">
    <source>
        <dbReference type="Proteomes" id="UP000001399"/>
    </source>
</evidence>
<evidence type="ECO:0000313" key="8">
    <source>
        <dbReference type="EMBL" id="ADP69772.1"/>
    </source>
</evidence>
<protein>
    <submittedName>
        <fullName evidence="8">Efflux transporter, RND family, MFP subunit</fullName>
    </submittedName>
</protein>
<dbReference type="HOGENOM" id="CLU_018816_1_2_5"/>
<organism evidence="8 9">
    <name type="scientific">Rhodomicrobium vannielii (strain ATCC 17100 / DSM 162 / LMG 4299 / NCIMB 10020 / ATH 3.1.1)</name>
    <dbReference type="NCBI Taxonomy" id="648757"/>
    <lineage>
        <taxon>Bacteria</taxon>
        <taxon>Pseudomonadati</taxon>
        <taxon>Pseudomonadota</taxon>
        <taxon>Alphaproteobacteria</taxon>
        <taxon>Hyphomicrobiales</taxon>
        <taxon>Hyphomicrobiaceae</taxon>
        <taxon>Rhodomicrobium</taxon>
    </lineage>
</organism>
<dbReference type="OrthoDB" id="9806939at2"/>